<evidence type="ECO:0000313" key="3">
    <source>
        <dbReference type="EMBL" id="QEG23541.1"/>
    </source>
</evidence>
<evidence type="ECO:0000259" key="2">
    <source>
        <dbReference type="Pfam" id="PF13614"/>
    </source>
</evidence>
<keyword evidence="3" id="KW-0418">Kinase</keyword>
<dbReference type="Pfam" id="PF13614">
    <property type="entry name" value="AAA_31"/>
    <property type="match status" value="1"/>
</dbReference>
<dbReference type="GO" id="GO:0004713">
    <property type="term" value="F:protein tyrosine kinase activity"/>
    <property type="evidence" value="ECO:0007669"/>
    <property type="project" value="TreeGrafter"/>
</dbReference>
<organism evidence="3 4">
    <name type="scientific">Mariniblastus fucicola</name>
    <dbReference type="NCBI Taxonomy" id="980251"/>
    <lineage>
        <taxon>Bacteria</taxon>
        <taxon>Pseudomonadati</taxon>
        <taxon>Planctomycetota</taxon>
        <taxon>Planctomycetia</taxon>
        <taxon>Pirellulales</taxon>
        <taxon>Pirellulaceae</taxon>
        <taxon>Mariniblastus</taxon>
    </lineage>
</organism>
<dbReference type="PANTHER" id="PTHR32309:SF13">
    <property type="entry name" value="FERRIC ENTEROBACTIN TRANSPORT PROTEIN FEPE"/>
    <property type="match status" value="1"/>
</dbReference>
<dbReference type="AlphaFoldDB" id="A0A5B9PLJ3"/>
<proteinExistence type="predicted"/>
<dbReference type="RefSeq" id="WP_075086321.1">
    <property type="nucleotide sequence ID" value="NZ_CP042912.1"/>
</dbReference>
<dbReference type="KEGG" id="mff:MFFC18_34420"/>
<dbReference type="SUPFAM" id="SSF52540">
    <property type="entry name" value="P-loop containing nucleoside triphosphate hydrolases"/>
    <property type="match status" value="1"/>
</dbReference>
<dbReference type="PANTHER" id="PTHR32309">
    <property type="entry name" value="TYROSINE-PROTEIN KINASE"/>
    <property type="match status" value="1"/>
</dbReference>
<dbReference type="InterPro" id="IPR050445">
    <property type="entry name" value="Bact_polysacc_biosynth/exp"/>
</dbReference>
<keyword evidence="3" id="KW-0808">Transferase</keyword>
<dbReference type="GO" id="GO:0005886">
    <property type="term" value="C:plasma membrane"/>
    <property type="evidence" value="ECO:0007669"/>
    <property type="project" value="TreeGrafter"/>
</dbReference>
<dbReference type="EC" id="2.7.10.-" evidence="3"/>
<reference evidence="3 4" key="1">
    <citation type="submission" date="2019-08" db="EMBL/GenBank/DDBJ databases">
        <title>Deep-cultivation of Planctomycetes and their phenomic and genomic characterization uncovers novel biology.</title>
        <authorList>
            <person name="Wiegand S."/>
            <person name="Jogler M."/>
            <person name="Boedeker C."/>
            <person name="Pinto D."/>
            <person name="Vollmers J."/>
            <person name="Rivas-Marin E."/>
            <person name="Kohn T."/>
            <person name="Peeters S.H."/>
            <person name="Heuer A."/>
            <person name="Rast P."/>
            <person name="Oberbeckmann S."/>
            <person name="Bunk B."/>
            <person name="Jeske O."/>
            <person name="Meyerdierks A."/>
            <person name="Storesund J.E."/>
            <person name="Kallscheuer N."/>
            <person name="Luecker S."/>
            <person name="Lage O.M."/>
            <person name="Pohl T."/>
            <person name="Merkel B.J."/>
            <person name="Hornburger P."/>
            <person name="Mueller R.-W."/>
            <person name="Bruemmer F."/>
            <person name="Labrenz M."/>
            <person name="Spormann A.M."/>
            <person name="Op den Camp H."/>
            <person name="Overmann J."/>
            <person name="Amann R."/>
            <person name="Jetten M.S.M."/>
            <person name="Mascher T."/>
            <person name="Medema M.H."/>
            <person name="Devos D.P."/>
            <person name="Kaster A.-K."/>
            <person name="Ovreas L."/>
            <person name="Rohde M."/>
            <person name="Galperin M.Y."/>
            <person name="Jogler C."/>
        </authorList>
    </citation>
    <scope>NUCLEOTIDE SEQUENCE [LARGE SCALE GENOMIC DNA]</scope>
    <source>
        <strain evidence="3 4">FC18</strain>
    </source>
</reference>
<accession>A0A5B9PLJ3</accession>
<dbReference type="InterPro" id="IPR027417">
    <property type="entry name" value="P-loop_NTPase"/>
</dbReference>
<sequence>MSTDNAINNDQIDRQRAKRMGVAPSSSLRRHFLSLARQTRQWAHQNDRAAIRPCTIGVTSISLGSGNSTVAYNLAVAMTSVARSRVLLVECDFGRNFITRRLGNARKLGLSELLTGMADMDEAVSTTPIRNLDAVGCGQVNEQIALELPFDELPSVINRSFIDYEYCIFDLPVASNLTACHSLVPALDGVILNVEANQIDHKLISRFRNSMQALNVPIVGMVINKQ</sequence>
<dbReference type="InterPro" id="IPR025669">
    <property type="entry name" value="AAA_dom"/>
</dbReference>
<keyword evidence="4" id="KW-1185">Reference proteome</keyword>
<feature type="compositionally biased region" description="Polar residues" evidence="1">
    <location>
        <begin position="1"/>
        <end position="10"/>
    </location>
</feature>
<evidence type="ECO:0000313" key="4">
    <source>
        <dbReference type="Proteomes" id="UP000322214"/>
    </source>
</evidence>
<name>A0A5B9PLJ3_9BACT</name>
<dbReference type="EMBL" id="CP042912">
    <property type="protein sequence ID" value="QEG23541.1"/>
    <property type="molecule type" value="Genomic_DNA"/>
</dbReference>
<dbReference type="Proteomes" id="UP000322214">
    <property type="component" value="Chromosome"/>
</dbReference>
<feature type="domain" description="AAA" evidence="2">
    <location>
        <begin position="64"/>
        <end position="212"/>
    </location>
</feature>
<protein>
    <submittedName>
        <fullName evidence="3">Tyrosine-protein kinase wzc</fullName>
        <ecNumber evidence="3">2.7.10.-</ecNumber>
    </submittedName>
</protein>
<feature type="region of interest" description="Disordered" evidence="1">
    <location>
        <begin position="1"/>
        <end position="20"/>
    </location>
</feature>
<evidence type="ECO:0000256" key="1">
    <source>
        <dbReference type="SAM" id="MobiDB-lite"/>
    </source>
</evidence>
<dbReference type="Gene3D" id="3.40.50.300">
    <property type="entry name" value="P-loop containing nucleotide triphosphate hydrolases"/>
    <property type="match status" value="1"/>
</dbReference>
<dbReference type="STRING" id="980251.GCA_001642875_04510"/>
<gene>
    <name evidence="3" type="primary">wzc</name>
    <name evidence="3" type="ORF">MFFC18_34420</name>
</gene>